<comment type="caution">
    <text evidence="1">The sequence shown here is derived from an EMBL/GenBank/DDBJ whole genome shotgun (WGS) entry which is preliminary data.</text>
</comment>
<gene>
    <name evidence="1" type="ORF">DBZ36_11945</name>
</gene>
<dbReference type="OrthoDB" id="9794572at2"/>
<keyword evidence="2" id="KW-1185">Reference proteome</keyword>
<proteinExistence type="predicted"/>
<accession>A0A420EBC5</accession>
<evidence type="ECO:0000313" key="2">
    <source>
        <dbReference type="Proteomes" id="UP000286482"/>
    </source>
</evidence>
<dbReference type="CDD" id="cd08994">
    <property type="entry name" value="GH43_62_32_68_117_130-like"/>
    <property type="match status" value="1"/>
</dbReference>
<protein>
    <submittedName>
        <fullName evidence="1">Glycosyl hydrolase family 43</fullName>
    </submittedName>
</protein>
<name>A0A420EBC5_9ALTE</name>
<keyword evidence="1" id="KW-0378">Hydrolase</keyword>
<organism evidence="1 2">
    <name type="scientific">Alginatibacterium sediminis</name>
    <dbReference type="NCBI Taxonomy" id="2164068"/>
    <lineage>
        <taxon>Bacteria</taxon>
        <taxon>Pseudomonadati</taxon>
        <taxon>Pseudomonadota</taxon>
        <taxon>Gammaproteobacteria</taxon>
        <taxon>Alteromonadales</taxon>
        <taxon>Alteromonadaceae</taxon>
        <taxon>Alginatibacterium</taxon>
    </lineage>
</organism>
<reference evidence="1 2" key="1">
    <citation type="submission" date="2018-09" db="EMBL/GenBank/DDBJ databases">
        <authorList>
            <person name="Wang Z."/>
        </authorList>
    </citation>
    <scope>NUCLEOTIDE SEQUENCE [LARGE SCALE GENOMIC DNA]</scope>
    <source>
        <strain evidence="1 2">ALS 81</strain>
    </source>
</reference>
<dbReference type="EMBL" id="RAQO01000006">
    <property type="protein sequence ID" value="RKF17954.1"/>
    <property type="molecule type" value="Genomic_DNA"/>
</dbReference>
<dbReference type="AlphaFoldDB" id="A0A420EBC5"/>
<evidence type="ECO:0000313" key="1">
    <source>
        <dbReference type="EMBL" id="RKF17954.1"/>
    </source>
</evidence>
<dbReference type="GO" id="GO:0016787">
    <property type="term" value="F:hydrolase activity"/>
    <property type="evidence" value="ECO:0007669"/>
    <property type="project" value="UniProtKB-KW"/>
</dbReference>
<sequence length="357" mass="40147">MSERSLLASNQSSLFSNLQSKGRALESPDHHIWGASPILDEQGKVHLFYSRWTNRASHYGWVLCCEVAHSVSNSPEGPFKFVNVALTTDGDDSWDGWSIHNPTIHKTDDGYVMFYMGSCGKELGISRNELIQLSIDDKEKFWPYFHALVATKAVGGAVSKSLDGPWEKIGTIALVAPGIQGQWDDFVTSNPAYLHHPNGEHWLYYKAWNKKSAEFNNGNRQYGLAIAQKIEGPYIKVDSNPLIDFSHLGPSVQCEDAYVFMLGNRFHMLTRDMGYFDNQVGLHFQSVDGLDWGLPKIAFRKASEHMGNIDYESNFDRQGVLERPQVLMIDQKPAYLYCCCVGGHYHTSSSVILKIGD</sequence>
<dbReference type="Gene3D" id="2.115.10.20">
    <property type="entry name" value="Glycosyl hydrolase domain, family 43"/>
    <property type="match status" value="1"/>
</dbReference>
<dbReference type="RefSeq" id="WP_120355180.1">
    <property type="nucleotide sequence ID" value="NZ_RAQO01000006.1"/>
</dbReference>
<dbReference type="InterPro" id="IPR023296">
    <property type="entry name" value="Glyco_hydro_beta-prop_sf"/>
</dbReference>
<dbReference type="Proteomes" id="UP000286482">
    <property type="component" value="Unassembled WGS sequence"/>
</dbReference>
<dbReference type="SUPFAM" id="SSF75005">
    <property type="entry name" value="Arabinanase/levansucrase/invertase"/>
    <property type="match status" value="2"/>
</dbReference>